<dbReference type="AlphaFoldDB" id="A0AAN4YHI7"/>
<protein>
    <submittedName>
        <fullName evidence="2">Unnamed protein product</fullName>
    </submittedName>
</protein>
<comment type="caution">
    <text evidence="2">The sequence shown here is derived from an EMBL/GenBank/DDBJ whole genome shotgun (WGS) entry which is preliminary data.</text>
</comment>
<sequence>MCNLDDGNRTTVIGLEKGNQSRNETGTVGDSAKELRNTWDTDQDPQDTGLSGVQVGLEATKESSCSRYTSVRPAWTIDHEPTNGCRLKMERPGRGLRVDVRTVAEMLISRQLKKAKGDCLSVSKRSWCNGQR</sequence>
<name>A0AAN4YHI7_ASPOZ</name>
<accession>A0AAN4YHI7</accession>
<dbReference type="Proteomes" id="UP001165205">
    <property type="component" value="Unassembled WGS sequence"/>
</dbReference>
<evidence type="ECO:0000256" key="1">
    <source>
        <dbReference type="SAM" id="MobiDB-lite"/>
    </source>
</evidence>
<reference evidence="2" key="1">
    <citation type="submission" date="2023-04" db="EMBL/GenBank/DDBJ databases">
        <title>Aspergillus oryzae NBRC 4228.</title>
        <authorList>
            <person name="Ichikawa N."/>
            <person name="Sato H."/>
            <person name="Tonouchi N."/>
        </authorList>
    </citation>
    <scope>NUCLEOTIDE SEQUENCE</scope>
    <source>
        <strain evidence="2">NBRC 4228</strain>
    </source>
</reference>
<feature type="region of interest" description="Disordered" evidence="1">
    <location>
        <begin position="1"/>
        <end position="52"/>
    </location>
</feature>
<organism evidence="2 3">
    <name type="scientific">Aspergillus oryzae</name>
    <name type="common">Yellow koji mold</name>
    <dbReference type="NCBI Taxonomy" id="5062"/>
    <lineage>
        <taxon>Eukaryota</taxon>
        <taxon>Fungi</taxon>
        <taxon>Dikarya</taxon>
        <taxon>Ascomycota</taxon>
        <taxon>Pezizomycotina</taxon>
        <taxon>Eurotiomycetes</taxon>
        <taxon>Eurotiomycetidae</taxon>
        <taxon>Eurotiales</taxon>
        <taxon>Aspergillaceae</taxon>
        <taxon>Aspergillus</taxon>
        <taxon>Aspergillus subgen. Circumdati</taxon>
    </lineage>
</organism>
<dbReference type="EMBL" id="BSYA01000030">
    <property type="protein sequence ID" value="GMG26893.1"/>
    <property type="molecule type" value="Genomic_DNA"/>
</dbReference>
<evidence type="ECO:0000313" key="3">
    <source>
        <dbReference type="Proteomes" id="UP001165205"/>
    </source>
</evidence>
<feature type="compositionally biased region" description="Polar residues" evidence="1">
    <location>
        <begin position="18"/>
        <end position="28"/>
    </location>
</feature>
<gene>
    <name evidence="2" type="ORF">Aory04_000361100</name>
</gene>
<proteinExistence type="predicted"/>
<evidence type="ECO:0000313" key="2">
    <source>
        <dbReference type="EMBL" id="GMG26893.1"/>
    </source>
</evidence>